<sequence>MATPTAAAEFIAPLGAPLFCPLEKTVLVITRRGTERCLTVWTKPNDLAAVIKARRALAPGWAIQETLCDYPMEVA</sequence>
<accession>A0A6M0S5C6</accession>
<gene>
    <name evidence="1" type="ORF">D0962_09600</name>
</gene>
<comment type="caution">
    <text evidence="1">The sequence shown here is derived from an EMBL/GenBank/DDBJ whole genome shotgun (WGS) entry which is preliminary data.</text>
</comment>
<organism evidence="1 2">
    <name type="scientific">Adonisia turfae CCMR0082</name>
    <dbReference type="NCBI Taxonomy" id="2304604"/>
    <lineage>
        <taxon>Bacteria</taxon>
        <taxon>Bacillati</taxon>
        <taxon>Cyanobacteriota</taxon>
        <taxon>Adonisia</taxon>
        <taxon>Adonisia turfae</taxon>
    </lineage>
</organism>
<protein>
    <submittedName>
        <fullName evidence="1">Uncharacterized protein</fullName>
    </submittedName>
</protein>
<evidence type="ECO:0000313" key="1">
    <source>
        <dbReference type="EMBL" id="NEZ63032.1"/>
    </source>
</evidence>
<reference evidence="1 2" key="1">
    <citation type="journal article" date="2020" name="Microb. Ecol.">
        <title>Ecogenomics of the Marine Benthic Filamentous Cyanobacterium Adonisia.</title>
        <authorList>
            <person name="Walter J.M."/>
            <person name="Coutinho F.H."/>
            <person name="Leomil L."/>
            <person name="Hargreaves P.I."/>
            <person name="Campeao M.E."/>
            <person name="Vieira V.V."/>
            <person name="Silva B.S."/>
            <person name="Fistarol G.O."/>
            <person name="Salomon P.S."/>
            <person name="Sawabe T."/>
            <person name="Mino S."/>
            <person name="Hosokawa M."/>
            <person name="Miyashita H."/>
            <person name="Maruyama F."/>
            <person name="van Verk M.C."/>
            <person name="Dutilh B.E."/>
            <person name="Thompson C.C."/>
            <person name="Thompson F.L."/>
        </authorList>
    </citation>
    <scope>NUCLEOTIDE SEQUENCE [LARGE SCALE GENOMIC DNA]</scope>
    <source>
        <strain evidence="1 2">CCMR0082</strain>
    </source>
</reference>
<dbReference type="AlphaFoldDB" id="A0A6M0S5C6"/>
<proteinExistence type="predicted"/>
<dbReference type="EMBL" id="QZCE01000002">
    <property type="protein sequence ID" value="NEZ63032.1"/>
    <property type="molecule type" value="Genomic_DNA"/>
</dbReference>
<dbReference type="RefSeq" id="WP_163662114.1">
    <property type="nucleotide sequence ID" value="NZ_QZCE01000002.1"/>
</dbReference>
<evidence type="ECO:0000313" key="2">
    <source>
        <dbReference type="Proteomes" id="UP000473574"/>
    </source>
</evidence>
<name>A0A6M0S5C6_9CYAN</name>
<dbReference type="Proteomes" id="UP000473574">
    <property type="component" value="Unassembled WGS sequence"/>
</dbReference>